<feature type="transmembrane region" description="Helical" evidence="5">
    <location>
        <begin position="475"/>
        <end position="493"/>
    </location>
</feature>
<evidence type="ECO:0000256" key="4">
    <source>
        <dbReference type="ARBA" id="ARBA00023136"/>
    </source>
</evidence>
<reference evidence="6" key="1">
    <citation type="journal article" date="2023" name="Mol. Phylogenet. Evol.">
        <title>Genome-scale phylogeny and comparative genomics of the fungal order Sordariales.</title>
        <authorList>
            <person name="Hensen N."/>
            <person name="Bonometti L."/>
            <person name="Westerberg I."/>
            <person name="Brannstrom I.O."/>
            <person name="Guillou S."/>
            <person name="Cros-Aarteil S."/>
            <person name="Calhoun S."/>
            <person name="Haridas S."/>
            <person name="Kuo A."/>
            <person name="Mondo S."/>
            <person name="Pangilinan J."/>
            <person name="Riley R."/>
            <person name="LaButti K."/>
            <person name="Andreopoulos B."/>
            <person name="Lipzen A."/>
            <person name="Chen C."/>
            <person name="Yan M."/>
            <person name="Daum C."/>
            <person name="Ng V."/>
            <person name="Clum A."/>
            <person name="Steindorff A."/>
            <person name="Ohm R.A."/>
            <person name="Martin F."/>
            <person name="Silar P."/>
            <person name="Natvig D.O."/>
            <person name="Lalanne C."/>
            <person name="Gautier V."/>
            <person name="Ament-Velasquez S.L."/>
            <person name="Kruys A."/>
            <person name="Hutchinson M.I."/>
            <person name="Powell A.J."/>
            <person name="Barry K."/>
            <person name="Miller A.N."/>
            <person name="Grigoriev I.V."/>
            <person name="Debuchy R."/>
            <person name="Gladieux P."/>
            <person name="Hiltunen Thoren M."/>
            <person name="Johannesson H."/>
        </authorList>
    </citation>
    <scope>NUCLEOTIDE SEQUENCE</scope>
    <source>
        <strain evidence="6">CBS 955.72</strain>
    </source>
</reference>
<evidence type="ECO:0000256" key="2">
    <source>
        <dbReference type="ARBA" id="ARBA00022692"/>
    </source>
</evidence>
<dbReference type="PIRSF" id="PIRSF006060">
    <property type="entry name" value="AA_transporter"/>
    <property type="match status" value="1"/>
</dbReference>
<dbReference type="PANTHER" id="PTHR11785">
    <property type="entry name" value="AMINO ACID TRANSPORTER"/>
    <property type="match status" value="1"/>
</dbReference>
<accession>A0AAJ0HL65</accession>
<dbReference type="PANTHER" id="PTHR11785:SF382">
    <property type="entry name" value="LOW-AFFINITY METHIONINE PERMEASE"/>
    <property type="match status" value="1"/>
</dbReference>
<feature type="transmembrane region" description="Helical" evidence="5">
    <location>
        <begin position="344"/>
        <end position="372"/>
    </location>
</feature>
<keyword evidence="3 5" id="KW-1133">Transmembrane helix</keyword>
<organism evidence="6 7">
    <name type="scientific">Lasiosphaeria hispida</name>
    <dbReference type="NCBI Taxonomy" id="260671"/>
    <lineage>
        <taxon>Eukaryota</taxon>
        <taxon>Fungi</taxon>
        <taxon>Dikarya</taxon>
        <taxon>Ascomycota</taxon>
        <taxon>Pezizomycotina</taxon>
        <taxon>Sordariomycetes</taxon>
        <taxon>Sordariomycetidae</taxon>
        <taxon>Sordariales</taxon>
        <taxon>Lasiosphaeriaceae</taxon>
        <taxon>Lasiosphaeria</taxon>
    </lineage>
</organism>
<dbReference type="GO" id="GO:0016020">
    <property type="term" value="C:membrane"/>
    <property type="evidence" value="ECO:0007669"/>
    <property type="project" value="UniProtKB-SubCell"/>
</dbReference>
<feature type="transmembrane region" description="Helical" evidence="5">
    <location>
        <begin position="311"/>
        <end position="332"/>
    </location>
</feature>
<evidence type="ECO:0000313" key="6">
    <source>
        <dbReference type="EMBL" id="KAK3356659.1"/>
    </source>
</evidence>
<keyword evidence="4 5" id="KW-0472">Membrane</keyword>
<dbReference type="EMBL" id="JAUIQD010000003">
    <property type="protein sequence ID" value="KAK3356659.1"/>
    <property type="molecule type" value="Genomic_DNA"/>
</dbReference>
<dbReference type="Gene3D" id="1.20.1740.10">
    <property type="entry name" value="Amino acid/polyamine transporter I"/>
    <property type="match status" value="1"/>
</dbReference>
<name>A0AAJ0HL65_9PEZI</name>
<feature type="transmembrane region" description="Helical" evidence="5">
    <location>
        <begin position="219"/>
        <end position="239"/>
    </location>
</feature>
<keyword evidence="2 5" id="KW-0812">Transmembrane</keyword>
<evidence type="ECO:0000313" key="7">
    <source>
        <dbReference type="Proteomes" id="UP001275084"/>
    </source>
</evidence>
<feature type="transmembrane region" description="Helical" evidence="5">
    <location>
        <begin position="86"/>
        <end position="107"/>
    </location>
</feature>
<reference evidence="6" key="2">
    <citation type="submission" date="2023-06" db="EMBL/GenBank/DDBJ databases">
        <authorList>
            <consortium name="Lawrence Berkeley National Laboratory"/>
            <person name="Haridas S."/>
            <person name="Hensen N."/>
            <person name="Bonometti L."/>
            <person name="Westerberg I."/>
            <person name="Brannstrom I.O."/>
            <person name="Guillou S."/>
            <person name="Cros-Aarteil S."/>
            <person name="Calhoun S."/>
            <person name="Kuo A."/>
            <person name="Mondo S."/>
            <person name="Pangilinan J."/>
            <person name="Riley R."/>
            <person name="Labutti K."/>
            <person name="Andreopoulos B."/>
            <person name="Lipzen A."/>
            <person name="Chen C."/>
            <person name="Yanf M."/>
            <person name="Daum C."/>
            <person name="Ng V."/>
            <person name="Clum A."/>
            <person name="Steindorff A."/>
            <person name="Ohm R."/>
            <person name="Martin F."/>
            <person name="Silar P."/>
            <person name="Natvig D."/>
            <person name="Lalanne C."/>
            <person name="Gautier V."/>
            <person name="Ament-Velasquez S.L."/>
            <person name="Kruys A."/>
            <person name="Hutchinson M.I."/>
            <person name="Powell A.J."/>
            <person name="Barry K."/>
            <person name="Miller A.N."/>
            <person name="Grigoriev I.V."/>
            <person name="Debuchy R."/>
            <person name="Gladieux P."/>
            <person name="Thoren M.H."/>
            <person name="Johannesson H."/>
        </authorList>
    </citation>
    <scope>NUCLEOTIDE SEQUENCE</scope>
    <source>
        <strain evidence="6">CBS 955.72</strain>
    </source>
</reference>
<dbReference type="AlphaFoldDB" id="A0AAJ0HL65"/>
<dbReference type="Pfam" id="PF13520">
    <property type="entry name" value="AA_permease_2"/>
    <property type="match status" value="1"/>
</dbReference>
<proteinExistence type="predicted"/>
<sequence>MEPPPKVYRQGITLNTEATMPNFATNSAEKQNNETLENSDVFSIPEDRKLGVTSTALLIVNRMIGTGIFSTPSTIIQSTNSVGAALLFWVLGGFMTLCMLAYLELGCAMPRSGGEKVYLEKIYQRPKYLATAIFAVDIISFHHSAANSVNFSSYVLRVIHGLDTTLETNCGRSPDGTLPFSPLSEEWSNKGISIVAVTMVCLILAFAPKFGVYLSNVLGFFKLTMLSLVVIAGFTALAGNMKAPRPDNFSSFDGAGDACPLSTQAYRNAPESAANFALALVQVLYAYSGWENANYVLTEVYNAPKTLKRAAPLASFTVTALYILANISYFAACSKHDVANSGTIVAAVFGQGVFITRVLPFFISLSILGNLFSQAFAGSRVKQELAKEGILPFSKFFASDWPIKTPTGGLLLHWSFTIIFIVGPRSRDAYAFVSFLYAYSQIWIQLMIACGLVYLTLNNEREWKRERTSFHTSNYLTIPWAICLLYALFAPFMQNSIVTPTIPWYVAPTVGCSIFAVGTLYWVFWFRIWPLFGYSVVHEREVLPDGSERIKYVRQKDISPLRRRGVVVRATFS</sequence>
<evidence type="ECO:0000256" key="1">
    <source>
        <dbReference type="ARBA" id="ARBA00004141"/>
    </source>
</evidence>
<dbReference type="InterPro" id="IPR050598">
    <property type="entry name" value="AminoAcid_Transporter"/>
</dbReference>
<dbReference type="Proteomes" id="UP001275084">
    <property type="component" value="Unassembled WGS sequence"/>
</dbReference>
<gene>
    <name evidence="6" type="ORF">B0T25DRAFT_537140</name>
</gene>
<comment type="caution">
    <text evidence="6">The sequence shown here is derived from an EMBL/GenBank/DDBJ whole genome shotgun (WGS) entry which is preliminary data.</text>
</comment>
<protein>
    <submittedName>
        <fullName evidence="6">Amino acid permease-domain-containing protein</fullName>
    </submittedName>
</protein>
<comment type="subcellular location">
    <subcellularLocation>
        <location evidence="1">Membrane</location>
        <topology evidence="1">Multi-pass membrane protein</topology>
    </subcellularLocation>
</comment>
<feature type="transmembrane region" description="Helical" evidence="5">
    <location>
        <begin position="429"/>
        <end position="455"/>
    </location>
</feature>
<dbReference type="GO" id="GO:0015179">
    <property type="term" value="F:L-amino acid transmembrane transporter activity"/>
    <property type="evidence" value="ECO:0007669"/>
    <property type="project" value="TreeGrafter"/>
</dbReference>
<feature type="transmembrane region" description="Helical" evidence="5">
    <location>
        <begin position="505"/>
        <end position="524"/>
    </location>
</feature>
<feature type="transmembrane region" description="Helical" evidence="5">
    <location>
        <begin position="187"/>
        <end position="207"/>
    </location>
</feature>
<keyword evidence="7" id="KW-1185">Reference proteome</keyword>
<evidence type="ECO:0000256" key="5">
    <source>
        <dbReference type="SAM" id="Phobius"/>
    </source>
</evidence>
<evidence type="ECO:0000256" key="3">
    <source>
        <dbReference type="ARBA" id="ARBA00022989"/>
    </source>
</evidence>
<dbReference type="InterPro" id="IPR002293">
    <property type="entry name" value="AA/rel_permease1"/>
</dbReference>